<gene>
    <name evidence="5" type="ORF">ENY07_08030</name>
</gene>
<feature type="domain" description="Glycosyltransferase 2-like" evidence="4">
    <location>
        <begin position="364"/>
        <end position="537"/>
    </location>
</feature>
<dbReference type="InterPro" id="IPR001173">
    <property type="entry name" value="Glyco_trans_2-like"/>
</dbReference>
<dbReference type="SUPFAM" id="SSF53448">
    <property type="entry name" value="Nucleotide-diphospho-sugar transferases"/>
    <property type="match status" value="1"/>
</dbReference>
<dbReference type="AlphaFoldDB" id="A0A8J4M6D1"/>
<evidence type="ECO:0000259" key="4">
    <source>
        <dbReference type="Pfam" id="PF00535"/>
    </source>
</evidence>
<evidence type="ECO:0000256" key="2">
    <source>
        <dbReference type="ARBA" id="ARBA00022676"/>
    </source>
</evidence>
<accession>A0A8J4M6D1</accession>
<name>A0A8J4M6D1_9PROT</name>
<dbReference type="PANTHER" id="PTHR43179:SF12">
    <property type="entry name" value="GALACTOFURANOSYLTRANSFERASE GLFT2"/>
    <property type="match status" value="1"/>
</dbReference>
<evidence type="ECO:0000256" key="3">
    <source>
        <dbReference type="ARBA" id="ARBA00022679"/>
    </source>
</evidence>
<organism evidence="5">
    <name type="scientific">Acidicaldus sp</name>
    <dbReference type="NCBI Taxonomy" id="1872105"/>
    <lineage>
        <taxon>Bacteria</taxon>
        <taxon>Pseudomonadati</taxon>
        <taxon>Pseudomonadota</taxon>
        <taxon>Alphaproteobacteria</taxon>
        <taxon>Acetobacterales</taxon>
        <taxon>Acetobacteraceae</taxon>
        <taxon>Acidicaldus</taxon>
    </lineage>
</organism>
<dbReference type="Gene3D" id="3.90.550.10">
    <property type="entry name" value="Spore Coat Polysaccharide Biosynthesis Protein SpsA, Chain A"/>
    <property type="match status" value="1"/>
</dbReference>
<keyword evidence="2" id="KW-0328">Glycosyltransferase</keyword>
<reference evidence="5" key="1">
    <citation type="journal article" date="2020" name="mSystems">
        <title>Genome- and Community-Level Interaction Insights into Carbon Utilization and Element Cycling Functions of Hydrothermarchaeota in Hydrothermal Sediment.</title>
        <authorList>
            <person name="Zhou Z."/>
            <person name="Liu Y."/>
            <person name="Xu W."/>
            <person name="Pan J."/>
            <person name="Luo Z.H."/>
            <person name="Li M."/>
        </authorList>
    </citation>
    <scope>NUCLEOTIDE SEQUENCE</scope>
    <source>
        <strain evidence="5">SpSt-997</strain>
    </source>
</reference>
<evidence type="ECO:0000313" key="5">
    <source>
        <dbReference type="EMBL" id="HGC43152.1"/>
    </source>
</evidence>
<dbReference type="Gene3D" id="3.40.50.2000">
    <property type="entry name" value="Glycogen Phosphorylase B"/>
    <property type="match status" value="1"/>
</dbReference>
<proteinExistence type="inferred from homology"/>
<dbReference type="GO" id="GO:0016757">
    <property type="term" value="F:glycosyltransferase activity"/>
    <property type="evidence" value="ECO:0007669"/>
    <property type="project" value="UniProtKB-KW"/>
</dbReference>
<protein>
    <submittedName>
        <fullName evidence="5">Glycosyltransferase</fullName>
    </submittedName>
</protein>
<dbReference type="PANTHER" id="PTHR43179">
    <property type="entry name" value="RHAMNOSYLTRANSFERASE WBBL"/>
    <property type="match status" value="1"/>
</dbReference>
<dbReference type="Pfam" id="PF00535">
    <property type="entry name" value="Glycos_transf_2"/>
    <property type="match status" value="1"/>
</dbReference>
<comment type="caution">
    <text evidence="5">The sequence shown here is derived from an EMBL/GenBank/DDBJ whole genome shotgun (WGS) entry which is preliminary data.</text>
</comment>
<dbReference type="EMBL" id="DTQM01000158">
    <property type="protein sequence ID" value="HGC43152.1"/>
    <property type="molecule type" value="Genomic_DNA"/>
</dbReference>
<evidence type="ECO:0000256" key="1">
    <source>
        <dbReference type="ARBA" id="ARBA00006739"/>
    </source>
</evidence>
<keyword evidence="3" id="KW-0808">Transferase</keyword>
<dbReference type="Pfam" id="PF13692">
    <property type="entry name" value="Glyco_trans_1_4"/>
    <property type="match status" value="1"/>
</dbReference>
<dbReference type="InterPro" id="IPR029044">
    <property type="entry name" value="Nucleotide-diphossugar_trans"/>
</dbReference>
<comment type="similarity">
    <text evidence="1">Belongs to the glycosyltransferase 2 family.</text>
</comment>
<dbReference type="SUPFAM" id="SSF53756">
    <property type="entry name" value="UDP-Glycosyltransferase/glycogen phosphorylase"/>
    <property type="match status" value="1"/>
</dbReference>
<sequence>MTRASEIADDLVALRARRAEAGREAWQRGQAALDAGCEAVALRWLDRAARLVPGDQTLVLTLALLRLRLGVPGQAAILARLAARFDLRIAWLGLAEARRREGDAGSAAAALGRALSGHVGALDGQLAGLAETLAAASGAPGWCAVTREGTALTLLLAPGIDPRALRLTRDGAPLRLRFAGARARLPVRGERLAVCLDGADLLGSPIRLAALRRISGVVWAEQGELTGWAWHPAEPDRLAELVLRDRRGRLIRRFLARDETILARGPEPLARPRGFRLGVAELAEFAAPFSLASAAGENLLGSPLDPGAALGAARAQVRAIARAFPATPARTRPPAASLDAPMPVDLVALPARRGKAARRRRVAVVVPAYRDRDATRACLDALRATLPRDVRVIVVDDASPEPDLVAALDAGARAGHFHLLRLPRNRGFPAAANAGIRAARGRDVVLLNSDTLTAGNWLEGLRRAVYQAPDIATATPFSNDATILSYPRQMGENPVPDLTLTRKLAGLAARANAGRIVDLPTAVGFCMYIRRDCLDQVGLLREDVFAQGYGEENDFCLRARLLGWRHVAATGVFVTHHGGASFGGARQALMARNAAVLEALHPGYEAMIARFIAADPLAGARRRLDLARFRAAWARKGQARGAVLLITHDRGGGVAWRVAARIAALRASGLAAIELRGAKLEAGMAASFLADDEAGDFPNLRFDLPSERALLLGILRRVGLVGVEIHHLLGQNAAGVLELCRALALPYEIHVHDHAWLCPRVALLGAAGRYCGAPLEPEVCRACVADAGQLIEEDIDTAALRARSAAFFAGAARVVVPSRDTRARLARHFPAIRAEIVPWENDDPPPLAQERGSDVVRVVLAGAIGAEKGYDVLLACARDAARRGLALDFTVVGYTADDARLMATGKVFITGDYQREEAVSLLRAAHAGLGFLPSIVPETWCFTLSELWRAGLAVVAFDLGAQAERISATGHGLLLPPDLPAPAINDALLRAGLRGGGLGAPTAGHHA</sequence>